<protein>
    <submittedName>
        <fullName evidence="2">Protein phosphatase</fullName>
    </submittedName>
</protein>
<dbReference type="Proteomes" id="UP000308037">
    <property type="component" value="Unassembled WGS sequence"/>
</dbReference>
<dbReference type="Pfam" id="PF22785">
    <property type="entry name" value="Tc-R-P"/>
    <property type="match status" value="1"/>
</dbReference>
<feature type="domain" description="Tyrosine specific protein phosphatases" evidence="1">
    <location>
        <begin position="82"/>
        <end position="134"/>
    </location>
</feature>
<sequence>MTNFGQIAPAEAVFGVCRPGHLGESLKEWTATLSTGNVGRVVCLLSESEARRYQLPDAYADRFETTHAPIRDRHLPDADVLETALDAIRTADSDGDGCVLHCNAGLGRTGVVGAAWLTSARGYEPASAIETVENAGRSPREAVRCGNATDDELLRLLDR</sequence>
<dbReference type="RefSeq" id="WP_137277511.1">
    <property type="nucleotide sequence ID" value="NZ_QKNX01000008.1"/>
</dbReference>
<dbReference type="PROSITE" id="PS00383">
    <property type="entry name" value="TYR_PHOSPHATASE_1"/>
    <property type="match status" value="1"/>
</dbReference>
<dbReference type="Gene3D" id="3.90.190.10">
    <property type="entry name" value="Protein tyrosine phosphatase superfamily"/>
    <property type="match status" value="1"/>
</dbReference>
<evidence type="ECO:0000259" key="1">
    <source>
        <dbReference type="PROSITE" id="PS50056"/>
    </source>
</evidence>
<dbReference type="OrthoDB" id="117569at2157"/>
<dbReference type="EMBL" id="QKNX01000008">
    <property type="protein sequence ID" value="TKR24589.1"/>
    <property type="molecule type" value="Genomic_DNA"/>
</dbReference>
<dbReference type="PROSITE" id="PS50056">
    <property type="entry name" value="TYR_PHOSPHATASE_2"/>
    <property type="match status" value="1"/>
</dbReference>
<dbReference type="AlphaFoldDB" id="A0A4U5JF04"/>
<evidence type="ECO:0000313" key="3">
    <source>
        <dbReference type="Proteomes" id="UP000308037"/>
    </source>
</evidence>
<accession>A0A4U5JF04</accession>
<gene>
    <name evidence="2" type="ORF">DM868_14265</name>
</gene>
<proteinExistence type="predicted"/>
<evidence type="ECO:0000313" key="2">
    <source>
        <dbReference type="EMBL" id="TKR24589.1"/>
    </source>
</evidence>
<dbReference type="InterPro" id="IPR016130">
    <property type="entry name" value="Tyr_Pase_AS"/>
</dbReference>
<dbReference type="InterPro" id="IPR000387">
    <property type="entry name" value="Tyr_Pase_dom"/>
</dbReference>
<organism evidence="2 3">
    <name type="scientific">Natronomonas salsuginis</name>
    <dbReference type="NCBI Taxonomy" id="2217661"/>
    <lineage>
        <taxon>Archaea</taxon>
        <taxon>Methanobacteriati</taxon>
        <taxon>Methanobacteriota</taxon>
        <taxon>Stenosarchaea group</taxon>
        <taxon>Halobacteria</taxon>
        <taxon>Halobacteriales</taxon>
        <taxon>Natronomonadaceae</taxon>
        <taxon>Natronomonas</taxon>
    </lineage>
</organism>
<name>A0A4U5JF04_9EURY</name>
<dbReference type="SUPFAM" id="SSF52799">
    <property type="entry name" value="(Phosphotyrosine protein) phosphatases II"/>
    <property type="match status" value="1"/>
</dbReference>
<keyword evidence="3" id="KW-1185">Reference proteome</keyword>
<dbReference type="InterPro" id="IPR029021">
    <property type="entry name" value="Prot-tyrosine_phosphatase-like"/>
</dbReference>
<comment type="caution">
    <text evidence="2">The sequence shown here is derived from an EMBL/GenBank/DDBJ whole genome shotgun (WGS) entry which is preliminary data.</text>
</comment>
<reference evidence="2 3" key="1">
    <citation type="submission" date="2019-04" db="EMBL/GenBank/DDBJ databases">
        <title>Natronomonas sp. F20-122 a newhaloarchaeon isolated from a saline saltern of Isla Bacuta, Huelva, Spain.</title>
        <authorList>
            <person name="Duran-Viseras A."/>
            <person name="Sanchez-Porro C."/>
            <person name="Ventosa A."/>
        </authorList>
    </citation>
    <scope>NUCLEOTIDE SEQUENCE [LARGE SCALE GENOMIC DNA]</scope>
    <source>
        <strain evidence="2 3">F20-122</strain>
    </source>
</reference>